<evidence type="ECO:0000259" key="1">
    <source>
        <dbReference type="Pfam" id="PF00155"/>
    </source>
</evidence>
<evidence type="ECO:0000313" key="6">
    <source>
        <dbReference type="Proteomes" id="UP000092401"/>
    </source>
</evidence>
<evidence type="ECO:0000313" key="4">
    <source>
        <dbReference type="EMBL" id="KYC51295.1"/>
    </source>
</evidence>
<reference evidence="5 6" key="1">
    <citation type="journal article" date="2016" name="ISME J.">
        <title>Chasing the elusive Euryarchaeota class WSA2: genomes reveal a uniquely fastidious methyl-reducing methanogen.</title>
        <authorList>
            <person name="Nobu M.K."/>
            <person name="Narihiro T."/>
            <person name="Kuroda K."/>
            <person name="Mei R."/>
            <person name="Liu W.T."/>
        </authorList>
    </citation>
    <scope>NUCLEOTIDE SEQUENCE [LARGE SCALE GENOMIC DNA]</scope>
    <source>
        <strain evidence="2">B03fssc0709_Meth_Bin005</strain>
        <strain evidence="3">B15fssc0709_Meth_Bin003</strain>
        <strain evidence="4">BMIXfssc0709_Meth_Bin006</strain>
    </source>
</reference>
<evidence type="ECO:0000313" key="2">
    <source>
        <dbReference type="EMBL" id="KYC45073.1"/>
    </source>
</evidence>
<accession>A0A150J2G9</accession>
<accession>A0A150IUI5</accession>
<evidence type="ECO:0000313" key="7">
    <source>
        <dbReference type="Proteomes" id="UP000092403"/>
    </source>
</evidence>
<dbReference type="InterPro" id="IPR015421">
    <property type="entry name" value="PyrdxlP-dep_Trfase_major"/>
</dbReference>
<dbReference type="Gene3D" id="3.40.640.10">
    <property type="entry name" value="Type I PLP-dependent aspartate aminotransferase-like (Major domain)"/>
    <property type="match status" value="1"/>
</dbReference>
<dbReference type="Gene3D" id="3.90.1150.10">
    <property type="entry name" value="Aspartate Aminotransferase, domain 1"/>
    <property type="match status" value="1"/>
</dbReference>
<dbReference type="EMBL" id="LNGF01000003">
    <property type="protein sequence ID" value="KYC48535.1"/>
    <property type="molecule type" value="Genomic_DNA"/>
</dbReference>
<dbReference type="PANTHER" id="PTHR43510">
    <property type="entry name" value="AMINOTRANSFERASE FUNCTION, HYPOTHETICAL (EUROFUNG)"/>
    <property type="match status" value="1"/>
</dbReference>
<dbReference type="CDD" id="cd00609">
    <property type="entry name" value="AAT_like"/>
    <property type="match status" value="1"/>
</dbReference>
<dbReference type="GO" id="GO:0030170">
    <property type="term" value="F:pyridoxal phosphate binding"/>
    <property type="evidence" value="ECO:0007669"/>
    <property type="project" value="InterPro"/>
</dbReference>
<dbReference type="Proteomes" id="UP000091929">
    <property type="component" value="Unassembled WGS sequence"/>
</dbReference>
<keyword evidence="4" id="KW-0032">Aminotransferase</keyword>
<evidence type="ECO:0000313" key="5">
    <source>
        <dbReference type="Proteomes" id="UP000091929"/>
    </source>
</evidence>
<gene>
    <name evidence="4" type="primary">aspC_1</name>
    <name evidence="2" type="synonym">aspC_3</name>
    <name evidence="2" type="ORF">APG10_01168</name>
    <name evidence="3" type="ORF">APG11_00206</name>
    <name evidence="4" type="ORF">APG12_00220</name>
</gene>
<protein>
    <submittedName>
        <fullName evidence="4">Aspartate aminotransferase</fullName>
        <ecNumber evidence="4">2.6.1.1</ecNumber>
    </submittedName>
</protein>
<accession>A0A150IJ81</accession>
<dbReference type="GO" id="GO:0004069">
    <property type="term" value="F:L-aspartate:2-oxoglutarate aminotransferase activity"/>
    <property type="evidence" value="ECO:0007669"/>
    <property type="project" value="UniProtKB-EC"/>
</dbReference>
<name>A0A150J2G9_9EURY</name>
<dbReference type="SUPFAM" id="SSF53383">
    <property type="entry name" value="PLP-dependent transferases"/>
    <property type="match status" value="1"/>
</dbReference>
<dbReference type="Proteomes" id="UP000092403">
    <property type="component" value="Unassembled WGS sequence"/>
</dbReference>
<feature type="domain" description="Aminotransferase class I/classII large" evidence="1">
    <location>
        <begin position="53"/>
        <end position="358"/>
    </location>
</feature>
<dbReference type="EMBL" id="LNGE01000031">
    <property type="protein sequence ID" value="KYC45073.1"/>
    <property type="molecule type" value="Genomic_DNA"/>
</dbReference>
<dbReference type="InterPro" id="IPR015422">
    <property type="entry name" value="PyrdxlP-dep_Trfase_small"/>
</dbReference>
<evidence type="ECO:0000313" key="3">
    <source>
        <dbReference type="EMBL" id="KYC48535.1"/>
    </source>
</evidence>
<dbReference type="EC" id="2.6.1.1" evidence="4"/>
<dbReference type="InterPro" id="IPR004839">
    <property type="entry name" value="Aminotransferase_I/II_large"/>
</dbReference>
<keyword evidence="4" id="KW-0808">Transferase</keyword>
<dbReference type="InterPro" id="IPR015424">
    <property type="entry name" value="PyrdxlP-dep_Trfase"/>
</dbReference>
<organism evidence="4 7">
    <name type="scientific">Candidatus Methanofastidiosum methylothiophilum</name>
    <dbReference type="NCBI Taxonomy" id="1705564"/>
    <lineage>
        <taxon>Archaea</taxon>
        <taxon>Methanobacteriati</taxon>
        <taxon>Methanobacteriota</taxon>
        <taxon>Stenosarchaea group</taxon>
        <taxon>Candidatus Methanofastidiosia</taxon>
        <taxon>Candidatus Methanofastidiosales</taxon>
        <taxon>Candidatus Methanofastidiosaceae</taxon>
        <taxon>Candidatus Methanofastidiosum</taxon>
    </lineage>
</organism>
<dbReference type="Proteomes" id="UP000092401">
    <property type="component" value="Unassembled WGS sequence"/>
</dbReference>
<dbReference type="EMBL" id="LNJC01000002">
    <property type="protein sequence ID" value="KYC51295.1"/>
    <property type="molecule type" value="Genomic_DNA"/>
</dbReference>
<dbReference type="AlphaFoldDB" id="A0A150J2G9"/>
<dbReference type="Pfam" id="PF00155">
    <property type="entry name" value="Aminotran_1_2"/>
    <property type="match status" value="1"/>
</dbReference>
<dbReference type="PANTHER" id="PTHR43510:SF1">
    <property type="entry name" value="AMINOTRANSFERASE FUNCTION, HYPOTHETICAL (EUROFUNG)"/>
    <property type="match status" value="1"/>
</dbReference>
<sequence length="373" mass="43330">MKIRELELERYLAKYEFLAPYIFCTSDSESFEINQLLEMDVEYSEKLKKLKLSYVDPQGSEYLREEISSLYSNVSSEEIVILSGAAEGIFVIMNALLEKGDHVIVQWPCYQPLYEIPAAIGCQVTKWEMEENSKWELDLDFFRDNIKNNTKMVIINNPHNPTGYLFSTEFVTQLVNIAKEKNIWIFSDEVYRFSEYDEKNRTSAISDIYDKGISLGAMSKVFGLGGLRIGWASIKDKEVMRKVISFKDYTTICCSSTSEMISALAIRNRNQIIKRNMHIIKANLDLLDDFFKKYNHLLEWVRPKATAIGFPKIKFDMDIKDFSNDLLEKKGVLILPGYVFGDYNKNFRIGFGKLNTKEVLKKFEEYISENLIK</sequence>
<proteinExistence type="predicted"/>
<comment type="caution">
    <text evidence="4">The sequence shown here is derived from an EMBL/GenBank/DDBJ whole genome shotgun (WGS) entry which is preliminary data.</text>
</comment>